<dbReference type="NCBIfam" id="TIGR00768">
    <property type="entry name" value="rimK_fam"/>
    <property type="match status" value="1"/>
</dbReference>
<evidence type="ECO:0000256" key="2">
    <source>
        <dbReference type="ARBA" id="ARBA00022598"/>
    </source>
</evidence>
<accession>A0A0F9P2P6</accession>
<dbReference type="GO" id="GO:0046872">
    <property type="term" value="F:metal ion binding"/>
    <property type="evidence" value="ECO:0007669"/>
    <property type="project" value="UniProtKB-KW"/>
</dbReference>
<evidence type="ECO:0000256" key="1">
    <source>
        <dbReference type="ARBA" id="ARBA00001946"/>
    </source>
</evidence>
<evidence type="ECO:0000256" key="4">
    <source>
        <dbReference type="ARBA" id="ARBA00022741"/>
    </source>
</evidence>
<dbReference type="GO" id="GO:0005524">
    <property type="term" value="F:ATP binding"/>
    <property type="evidence" value="ECO:0007669"/>
    <property type="project" value="UniProtKB-KW"/>
</dbReference>
<evidence type="ECO:0000256" key="6">
    <source>
        <dbReference type="ARBA" id="ARBA00022842"/>
    </source>
</evidence>
<keyword evidence="2" id="KW-0436">Ligase</keyword>
<comment type="cofactor">
    <cofactor evidence="1">
        <name>Mg(2+)</name>
        <dbReference type="ChEBI" id="CHEBI:18420"/>
    </cofactor>
</comment>
<dbReference type="InterPro" id="IPR011761">
    <property type="entry name" value="ATP-grasp"/>
</dbReference>
<dbReference type="PANTHER" id="PTHR21621">
    <property type="entry name" value="RIBOSOMAL PROTEIN S6 MODIFICATION PROTEIN"/>
    <property type="match status" value="1"/>
</dbReference>
<feature type="domain" description="ATP-grasp" evidence="7">
    <location>
        <begin position="106"/>
        <end position="285"/>
    </location>
</feature>
<dbReference type="Gene3D" id="3.30.470.20">
    <property type="entry name" value="ATP-grasp fold, B domain"/>
    <property type="match status" value="1"/>
</dbReference>
<dbReference type="FunFam" id="3.30.470.20:FF:000058">
    <property type="entry name" value="Alpha-aminoadipate--LysW ligase LysX protein"/>
    <property type="match status" value="1"/>
</dbReference>
<name>A0A0F9P2P6_9ZZZZ</name>
<evidence type="ECO:0000313" key="8">
    <source>
        <dbReference type="EMBL" id="KKM87732.1"/>
    </source>
</evidence>
<dbReference type="InterPro" id="IPR004666">
    <property type="entry name" value="Rp_bS6_RimK/Lys_biosynth_LsyX"/>
</dbReference>
<gene>
    <name evidence="8" type="ORF">LCGC14_1265960</name>
</gene>
<dbReference type="SUPFAM" id="SSF56059">
    <property type="entry name" value="Glutathione synthetase ATP-binding domain-like"/>
    <property type="match status" value="1"/>
</dbReference>
<comment type="caution">
    <text evidence="8">The sequence shown here is derived from an EMBL/GenBank/DDBJ whole genome shotgun (WGS) entry which is preliminary data.</text>
</comment>
<keyword evidence="5" id="KW-0067">ATP-binding</keyword>
<proteinExistence type="predicted"/>
<dbReference type="EMBL" id="LAZR01007061">
    <property type="protein sequence ID" value="KKM87732.1"/>
    <property type="molecule type" value="Genomic_DNA"/>
</dbReference>
<dbReference type="AlphaFoldDB" id="A0A0F9P2P6"/>
<keyword evidence="4" id="KW-0547">Nucleotide-binding</keyword>
<sequence>MQSMIITPNPSDPEVQSLTKEFEKREYKVQYFIPSSMKVNISFKVKFKSQFKDIEPKAALVRGFGAAVTQKIFFRLDILRAIEECNVKLINSRESLEVASDKFLTSVFLDNHKIPTPKTIICEDPIRALEGFEELGKDCVIKPLYGSKGVGITRLNDRGFAENVIFSLSKLNQVLYLQEFIEHHNRDIRILVLGDKVIAGMYRISDNWKTNINFGAKPEPIEITQELEDLAIKAATITRTEIAGVDIVESERGFLVLEVNSIPGFTALQKVSKVNIAEEIVQYFLENAKS</sequence>
<dbReference type="Gene3D" id="3.30.1490.20">
    <property type="entry name" value="ATP-grasp fold, A domain"/>
    <property type="match status" value="1"/>
</dbReference>
<keyword evidence="6" id="KW-0460">Magnesium</keyword>
<keyword evidence="3" id="KW-0479">Metal-binding</keyword>
<dbReference type="GO" id="GO:0005737">
    <property type="term" value="C:cytoplasm"/>
    <property type="evidence" value="ECO:0007669"/>
    <property type="project" value="TreeGrafter"/>
</dbReference>
<evidence type="ECO:0000256" key="3">
    <source>
        <dbReference type="ARBA" id="ARBA00022723"/>
    </source>
</evidence>
<organism evidence="8">
    <name type="scientific">marine sediment metagenome</name>
    <dbReference type="NCBI Taxonomy" id="412755"/>
    <lineage>
        <taxon>unclassified sequences</taxon>
        <taxon>metagenomes</taxon>
        <taxon>ecological metagenomes</taxon>
    </lineage>
</organism>
<evidence type="ECO:0000256" key="5">
    <source>
        <dbReference type="ARBA" id="ARBA00022840"/>
    </source>
</evidence>
<dbReference type="Gene3D" id="3.40.50.20">
    <property type="match status" value="1"/>
</dbReference>
<protein>
    <recommendedName>
        <fullName evidence="7">ATP-grasp domain-containing protein</fullName>
    </recommendedName>
</protein>
<evidence type="ECO:0000259" key="7">
    <source>
        <dbReference type="PROSITE" id="PS50975"/>
    </source>
</evidence>
<dbReference type="PROSITE" id="PS50975">
    <property type="entry name" value="ATP_GRASP"/>
    <property type="match status" value="1"/>
</dbReference>
<reference evidence="8" key="1">
    <citation type="journal article" date="2015" name="Nature">
        <title>Complex archaea that bridge the gap between prokaryotes and eukaryotes.</title>
        <authorList>
            <person name="Spang A."/>
            <person name="Saw J.H."/>
            <person name="Jorgensen S.L."/>
            <person name="Zaremba-Niedzwiedzka K."/>
            <person name="Martijn J."/>
            <person name="Lind A.E."/>
            <person name="van Eijk R."/>
            <person name="Schleper C."/>
            <person name="Guy L."/>
            <person name="Ettema T.J."/>
        </authorList>
    </citation>
    <scope>NUCLEOTIDE SEQUENCE</scope>
</reference>
<dbReference type="InterPro" id="IPR013815">
    <property type="entry name" value="ATP_grasp_subdomain_1"/>
</dbReference>
<dbReference type="GO" id="GO:0016879">
    <property type="term" value="F:ligase activity, forming carbon-nitrogen bonds"/>
    <property type="evidence" value="ECO:0007669"/>
    <property type="project" value="TreeGrafter"/>
</dbReference>
<dbReference type="InterPro" id="IPR013651">
    <property type="entry name" value="ATP-grasp_RimK-type"/>
</dbReference>
<dbReference type="PANTHER" id="PTHR21621:SF0">
    <property type="entry name" value="BETA-CITRYLGLUTAMATE SYNTHASE B-RELATED"/>
    <property type="match status" value="1"/>
</dbReference>
<dbReference type="Pfam" id="PF08443">
    <property type="entry name" value="RimK"/>
    <property type="match status" value="1"/>
</dbReference>